<gene>
    <name evidence="1" type="ORF">Sradi_3118300</name>
</gene>
<dbReference type="GO" id="GO:0007131">
    <property type="term" value="P:reciprocal meiotic recombination"/>
    <property type="evidence" value="ECO:0007669"/>
    <property type="project" value="TreeGrafter"/>
</dbReference>
<reference evidence="1" key="2">
    <citation type="journal article" date="2024" name="Plant">
        <title>Genomic evolution and insights into agronomic trait innovations of Sesamum species.</title>
        <authorList>
            <person name="Miao H."/>
            <person name="Wang L."/>
            <person name="Qu L."/>
            <person name="Liu H."/>
            <person name="Sun Y."/>
            <person name="Le M."/>
            <person name="Wang Q."/>
            <person name="Wei S."/>
            <person name="Zheng Y."/>
            <person name="Lin W."/>
            <person name="Duan Y."/>
            <person name="Cao H."/>
            <person name="Xiong S."/>
            <person name="Wang X."/>
            <person name="Wei L."/>
            <person name="Li C."/>
            <person name="Ma Q."/>
            <person name="Ju M."/>
            <person name="Zhao R."/>
            <person name="Li G."/>
            <person name="Mu C."/>
            <person name="Tian Q."/>
            <person name="Mei H."/>
            <person name="Zhang T."/>
            <person name="Gao T."/>
            <person name="Zhang H."/>
        </authorList>
    </citation>
    <scope>NUCLEOTIDE SEQUENCE</scope>
    <source>
        <strain evidence="1">G02</strain>
    </source>
</reference>
<accession>A0AAW2RE98</accession>
<dbReference type="PANTHER" id="PTHR36722">
    <property type="entry name" value="TYPE 2 DNA TOPOISOMERASE 6 SUBUNIT B-LIKE"/>
    <property type="match status" value="1"/>
</dbReference>
<dbReference type="PANTHER" id="PTHR36722:SF1">
    <property type="entry name" value="TYPE 2 DNA TOPOISOMERASE 6 SUBUNIT B-LIKE"/>
    <property type="match status" value="1"/>
</dbReference>
<protein>
    <submittedName>
        <fullName evidence="1">Type 2 DNA topoisomerase 6 subunit B-like</fullName>
    </submittedName>
</protein>
<evidence type="ECO:0000313" key="1">
    <source>
        <dbReference type="EMBL" id="KAL0378128.1"/>
    </source>
</evidence>
<dbReference type="EMBL" id="JACGWJ010000013">
    <property type="protein sequence ID" value="KAL0378128.1"/>
    <property type="molecule type" value="Genomic_DNA"/>
</dbReference>
<dbReference type="AlphaFoldDB" id="A0AAW2RE98"/>
<reference evidence="1" key="1">
    <citation type="submission" date="2020-06" db="EMBL/GenBank/DDBJ databases">
        <authorList>
            <person name="Li T."/>
            <person name="Hu X."/>
            <person name="Zhang T."/>
            <person name="Song X."/>
            <person name="Zhang H."/>
            <person name="Dai N."/>
            <person name="Sheng W."/>
            <person name="Hou X."/>
            <person name="Wei L."/>
        </authorList>
    </citation>
    <scope>NUCLEOTIDE SEQUENCE</scope>
    <source>
        <strain evidence="1">G02</strain>
        <tissue evidence="1">Leaf</tissue>
    </source>
</reference>
<organism evidence="1">
    <name type="scientific">Sesamum radiatum</name>
    <name type="common">Black benniseed</name>
    <dbReference type="NCBI Taxonomy" id="300843"/>
    <lineage>
        <taxon>Eukaryota</taxon>
        <taxon>Viridiplantae</taxon>
        <taxon>Streptophyta</taxon>
        <taxon>Embryophyta</taxon>
        <taxon>Tracheophyta</taxon>
        <taxon>Spermatophyta</taxon>
        <taxon>Magnoliopsida</taxon>
        <taxon>eudicotyledons</taxon>
        <taxon>Gunneridae</taxon>
        <taxon>Pentapetalae</taxon>
        <taxon>asterids</taxon>
        <taxon>lamiids</taxon>
        <taxon>Lamiales</taxon>
        <taxon>Pedaliaceae</taxon>
        <taxon>Sesamum</taxon>
    </lineage>
</organism>
<dbReference type="GO" id="GO:0042138">
    <property type="term" value="P:meiotic DNA double-strand break formation"/>
    <property type="evidence" value="ECO:0007669"/>
    <property type="project" value="InterPro"/>
</dbReference>
<name>A0AAW2RE98_SESRA</name>
<proteinExistence type="predicted"/>
<comment type="caution">
    <text evidence="1">The sequence shown here is derived from an EMBL/GenBank/DDBJ whole genome shotgun (WGS) entry which is preliminary data.</text>
</comment>
<dbReference type="GO" id="GO:0000793">
    <property type="term" value="C:condensed chromosome"/>
    <property type="evidence" value="ECO:0007669"/>
    <property type="project" value="TreeGrafter"/>
</dbReference>
<dbReference type="InterPro" id="IPR034566">
    <property type="entry name" value="MTOPVIB_plant"/>
</dbReference>
<dbReference type="GO" id="GO:0030674">
    <property type="term" value="F:protein-macromolecule adaptor activity"/>
    <property type="evidence" value="ECO:0007669"/>
    <property type="project" value="TreeGrafter"/>
</dbReference>
<sequence length="149" mass="16483">MILIEGISDKEIHHLKIDLKEVVSSRRLVRLASATKNGAKFSGTEVSMSMYEEIDGLLTMISVFVRKMLLLRAPKIAVELSVESAHCVESQSQSIVLQNSCRALPMHAENIDHLKLGFQEYVSKHGNRVVEACPSCFSTGCFNYAPASD</sequence>